<evidence type="ECO:0000313" key="2">
    <source>
        <dbReference type="Proteomes" id="UP001066276"/>
    </source>
</evidence>
<gene>
    <name evidence="1" type="ORF">NDU88_005093</name>
</gene>
<keyword evidence="2" id="KW-1185">Reference proteome</keyword>
<sequence>MTAPRGSACEECLTPRWQPRSRVRSENQSSRLIEAVVRRNRGGETLSGGASRKRLDQELMQQEDILAALQRQVDRGDASESDCLEVRGRIVDLWDRLDNYVHWNYRQRLFREGDRSGLMLAWLLRRERPIPSIQMLCGPSGEKILGQLRVNAHLREHLRNIYTTPGGVGVTRIQEYLEGLRMPRLTEAQSAKLEGEVSLDNLVGVLGDQERAVPILLGLMDSFGKVSESRGTKRYYSRWQGQAAVGWKVFFFHLDVLALLVGSGVLMGHQLKNGHGYQLHLQAISGGCPKSPCSGVSIAVMLRSDTGR</sequence>
<evidence type="ECO:0000313" key="1">
    <source>
        <dbReference type="EMBL" id="KAJ1091979.1"/>
    </source>
</evidence>
<protein>
    <submittedName>
        <fullName evidence="1">Uncharacterized protein</fullName>
    </submittedName>
</protein>
<dbReference type="EMBL" id="JANPWB010000015">
    <property type="protein sequence ID" value="KAJ1091979.1"/>
    <property type="molecule type" value="Genomic_DNA"/>
</dbReference>
<dbReference type="AlphaFoldDB" id="A0AAV7LNA6"/>
<organism evidence="1 2">
    <name type="scientific">Pleurodeles waltl</name>
    <name type="common">Iberian ribbed newt</name>
    <dbReference type="NCBI Taxonomy" id="8319"/>
    <lineage>
        <taxon>Eukaryota</taxon>
        <taxon>Metazoa</taxon>
        <taxon>Chordata</taxon>
        <taxon>Craniata</taxon>
        <taxon>Vertebrata</taxon>
        <taxon>Euteleostomi</taxon>
        <taxon>Amphibia</taxon>
        <taxon>Batrachia</taxon>
        <taxon>Caudata</taxon>
        <taxon>Salamandroidea</taxon>
        <taxon>Salamandridae</taxon>
        <taxon>Pleurodelinae</taxon>
        <taxon>Pleurodeles</taxon>
    </lineage>
</organism>
<accession>A0AAV7LNA6</accession>
<dbReference type="Proteomes" id="UP001066276">
    <property type="component" value="Chromosome 11"/>
</dbReference>
<name>A0AAV7LNA6_PLEWA</name>
<comment type="caution">
    <text evidence="1">The sequence shown here is derived from an EMBL/GenBank/DDBJ whole genome shotgun (WGS) entry which is preliminary data.</text>
</comment>
<reference evidence="1" key="1">
    <citation type="journal article" date="2022" name="bioRxiv">
        <title>Sequencing and chromosome-scale assembly of the giantPleurodeles waltlgenome.</title>
        <authorList>
            <person name="Brown T."/>
            <person name="Elewa A."/>
            <person name="Iarovenko S."/>
            <person name="Subramanian E."/>
            <person name="Araus A.J."/>
            <person name="Petzold A."/>
            <person name="Susuki M."/>
            <person name="Suzuki K.-i.T."/>
            <person name="Hayashi T."/>
            <person name="Toyoda A."/>
            <person name="Oliveira C."/>
            <person name="Osipova E."/>
            <person name="Leigh N.D."/>
            <person name="Simon A."/>
            <person name="Yun M.H."/>
        </authorList>
    </citation>
    <scope>NUCLEOTIDE SEQUENCE</scope>
    <source>
        <strain evidence="1">20211129_DDA</strain>
        <tissue evidence="1">Liver</tissue>
    </source>
</reference>
<proteinExistence type="predicted"/>